<dbReference type="InterPro" id="IPR012337">
    <property type="entry name" value="RNaseH-like_sf"/>
</dbReference>
<evidence type="ECO:0000259" key="18">
    <source>
        <dbReference type="SMART" id="SM00475"/>
    </source>
</evidence>
<dbReference type="InterPro" id="IPR002298">
    <property type="entry name" value="DNA_polymerase_A"/>
</dbReference>
<dbReference type="InterPro" id="IPR036397">
    <property type="entry name" value="RNaseH_sf"/>
</dbReference>
<evidence type="ECO:0000256" key="11">
    <source>
        <dbReference type="ARBA" id="ARBA00022932"/>
    </source>
</evidence>
<comment type="catalytic activity">
    <reaction evidence="14 16">
        <text>DNA(n) + a 2'-deoxyribonucleoside 5'-triphosphate = DNA(n+1) + diphosphate</text>
        <dbReference type="Rhea" id="RHEA:22508"/>
        <dbReference type="Rhea" id="RHEA-COMP:17339"/>
        <dbReference type="Rhea" id="RHEA-COMP:17340"/>
        <dbReference type="ChEBI" id="CHEBI:33019"/>
        <dbReference type="ChEBI" id="CHEBI:61560"/>
        <dbReference type="ChEBI" id="CHEBI:173112"/>
        <dbReference type="EC" id="2.7.7.7"/>
    </reaction>
</comment>
<dbReference type="CDD" id="cd09898">
    <property type="entry name" value="H3TH_53EXO"/>
    <property type="match status" value="1"/>
</dbReference>
<evidence type="ECO:0000256" key="3">
    <source>
        <dbReference type="ARBA" id="ARBA00020311"/>
    </source>
</evidence>
<dbReference type="Pfam" id="PF00476">
    <property type="entry name" value="DNA_pol_A"/>
    <property type="match status" value="1"/>
</dbReference>
<keyword evidence="9 16" id="KW-0378">Hydrolase</keyword>
<dbReference type="PANTHER" id="PTHR10133">
    <property type="entry name" value="DNA POLYMERASE I"/>
    <property type="match status" value="1"/>
</dbReference>
<dbReference type="InterPro" id="IPR001098">
    <property type="entry name" value="DNA-dir_DNA_pol_A_palm_dom"/>
</dbReference>
<feature type="domain" description="DNA-directed DNA polymerase family A palm" evidence="19">
    <location>
        <begin position="702"/>
        <end position="910"/>
    </location>
</feature>
<dbReference type="GO" id="GO:0008409">
    <property type="term" value="F:5'-3' exonuclease activity"/>
    <property type="evidence" value="ECO:0007669"/>
    <property type="project" value="UniProtKB-UniRule"/>
</dbReference>
<dbReference type="InterPro" id="IPR029060">
    <property type="entry name" value="PIN-like_dom_sf"/>
</dbReference>
<dbReference type="NCBIfam" id="NF004397">
    <property type="entry name" value="PRK05755.1"/>
    <property type="match status" value="1"/>
</dbReference>
<keyword evidence="4 16" id="KW-0808">Transferase</keyword>
<feature type="domain" description="5'-3' exonuclease" evidence="18">
    <location>
        <begin position="3"/>
        <end position="267"/>
    </location>
</feature>
<keyword evidence="11 16" id="KW-0239">DNA-directed DNA polymerase</keyword>
<dbReference type="SMART" id="SM00475">
    <property type="entry name" value="53EXOc"/>
    <property type="match status" value="1"/>
</dbReference>
<dbReference type="Gene3D" id="1.10.150.20">
    <property type="entry name" value="5' to 3' exonuclease, C-terminal subdomain"/>
    <property type="match status" value="2"/>
</dbReference>
<dbReference type="Pfam" id="PF01612">
    <property type="entry name" value="DNA_pol_A_exo1"/>
    <property type="match status" value="1"/>
</dbReference>
<dbReference type="EMBL" id="LGKP01000035">
    <property type="protein sequence ID" value="KPL81401.1"/>
    <property type="molecule type" value="Genomic_DNA"/>
</dbReference>
<dbReference type="CDD" id="cd06139">
    <property type="entry name" value="DNA_polA_I_Ecoli_like_exo"/>
    <property type="match status" value="1"/>
</dbReference>
<dbReference type="SUPFAM" id="SSF53098">
    <property type="entry name" value="Ribonuclease H-like"/>
    <property type="match status" value="1"/>
</dbReference>
<evidence type="ECO:0000256" key="7">
    <source>
        <dbReference type="ARBA" id="ARBA00022722"/>
    </source>
</evidence>
<dbReference type="InterPro" id="IPR019760">
    <property type="entry name" value="DNA-dir_DNA_pol_A_CS"/>
</dbReference>
<dbReference type="PANTHER" id="PTHR10133:SF27">
    <property type="entry name" value="DNA POLYMERASE NU"/>
    <property type="match status" value="1"/>
</dbReference>
<evidence type="ECO:0000259" key="19">
    <source>
        <dbReference type="SMART" id="SM00482"/>
    </source>
</evidence>
<evidence type="ECO:0000313" key="20">
    <source>
        <dbReference type="EMBL" id="KPL81401.1"/>
    </source>
</evidence>
<dbReference type="FunFam" id="1.10.150.20:FF:000003">
    <property type="entry name" value="DNA polymerase I"/>
    <property type="match status" value="1"/>
</dbReference>
<evidence type="ECO:0000256" key="13">
    <source>
        <dbReference type="ARBA" id="ARBA00023204"/>
    </source>
</evidence>
<evidence type="ECO:0000313" key="21">
    <source>
        <dbReference type="Proteomes" id="UP000050277"/>
    </source>
</evidence>
<dbReference type="GO" id="GO:0006302">
    <property type="term" value="P:double-strand break repair"/>
    <property type="evidence" value="ECO:0007669"/>
    <property type="project" value="TreeGrafter"/>
</dbReference>
<dbReference type="Gene3D" id="3.40.50.1010">
    <property type="entry name" value="5'-nuclease"/>
    <property type="match status" value="1"/>
</dbReference>
<dbReference type="Gene3D" id="3.30.70.370">
    <property type="match status" value="1"/>
</dbReference>
<dbReference type="SMART" id="SM00482">
    <property type="entry name" value="POLAc"/>
    <property type="match status" value="1"/>
</dbReference>
<comment type="function">
    <text evidence="16">In addition to polymerase activity, this DNA polymerase exhibits 3'-5' and 5'-3' exonuclease activity.</text>
</comment>
<keyword evidence="8 16" id="KW-0227">DNA damage</keyword>
<dbReference type="RefSeq" id="WP_054536693.1">
    <property type="nucleotide sequence ID" value="NZ_LGKP01000035.1"/>
</dbReference>
<evidence type="ECO:0000256" key="4">
    <source>
        <dbReference type="ARBA" id="ARBA00022679"/>
    </source>
</evidence>
<gene>
    <name evidence="16" type="primary">polA</name>
    <name evidence="20" type="ORF">SE18_22420</name>
</gene>
<dbReference type="AlphaFoldDB" id="A0A0P6YGK5"/>
<dbReference type="InterPro" id="IPR043502">
    <property type="entry name" value="DNA/RNA_pol_sf"/>
</dbReference>
<accession>A0A0P6YGK5</accession>
<dbReference type="Pfam" id="PF01367">
    <property type="entry name" value="5_3_exonuc"/>
    <property type="match status" value="1"/>
</dbReference>
<dbReference type="NCBIfam" id="TIGR00593">
    <property type="entry name" value="pola"/>
    <property type="match status" value="1"/>
</dbReference>
<keyword evidence="5 16" id="KW-0548">Nucleotidyltransferase</keyword>
<dbReference type="CDD" id="cd09859">
    <property type="entry name" value="PIN_53EXO"/>
    <property type="match status" value="1"/>
</dbReference>
<dbReference type="EC" id="2.7.7.7" evidence="2 15"/>
<keyword evidence="7" id="KW-0540">Nuclease</keyword>
<dbReference type="STRING" id="70996.SE18_22420"/>
<dbReference type="PATRIC" id="fig|70996.4.peg.2305"/>
<name>A0A0P6YGK5_9CHLR</name>
<dbReference type="FunFam" id="1.10.150.20:FF:000002">
    <property type="entry name" value="DNA polymerase I"/>
    <property type="match status" value="1"/>
</dbReference>
<dbReference type="GO" id="GO:0006261">
    <property type="term" value="P:DNA-templated DNA replication"/>
    <property type="evidence" value="ECO:0007669"/>
    <property type="project" value="UniProtKB-UniRule"/>
</dbReference>
<dbReference type="InterPro" id="IPR002421">
    <property type="entry name" value="5-3_exonuclease"/>
</dbReference>
<evidence type="ECO:0000256" key="9">
    <source>
        <dbReference type="ARBA" id="ARBA00022801"/>
    </source>
</evidence>
<dbReference type="GO" id="GO:0003887">
    <property type="term" value="F:DNA-directed DNA polymerase activity"/>
    <property type="evidence" value="ECO:0007669"/>
    <property type="project" value="UniProtKB-UniRule"/>
</dbReference>
<sequence>MQQRPTLVLVDGHALAFRAFFALRDTGMSVRATGEPTYAVQGFLSILLNLLRERQPEYVAVSFDIGRTFRDDIYPEYKAGRAETPADFHPQLERIKQIINALNIPIYTAENYEADDVIGTLCRQAEAQGVDTLIITGDTDTLQLVNDYTKVLLANPYGKGNVSLYDEAQVRERYKGLKPNQLADLRGLKGDTSDNIPGVKGIGEAGAISMLNEWGSVENIYANLDKVANRYRSKLDGQHEAARFSTHLATIVTDAPVTLDLEATKVHDYDRDTVLALFSQLEFRKLVDKLPLSSNVSAVQVVAVPQTTNPSQLTMFDDATPPSAEPIAQSGDYQAVTTSEQLAELVSILAESERLIFDVETNSLNLFSPVPASVVGIALTHTAGCGWYIPLAHRSGQQLPVAEVVAALQPLFSDPKKAVVAHNGKFDMSALSLIGLDVPHLSFDTAIAAALLGKRQSLKDLAFAELRDADDRPIEMTRIETLIGSGKKQITMDQVAIEQVTPYACADVDMTARLLALFMPQLGAIPAVREVFEQIEMPLSPVLMRMEACGIGLDRAQLVQQGQVLGQSLREIEQHIADFVGEPLNINSRFDLNDLLFIRLKLPTANLKRLAGTTRSGGAVYSVNAETLEDLQNHDQSGIVAMILRYRRLSKLKSTYVDALIELINQKTGRVHTQYRQIGAETGRLSSDSPNLQNIPVRSEEGREIRRAFVARPGHVLMTADYSQIELRVLAHITADPALVEVFQTGQDIHAATAARLFDIPMDEVSKNQRRIAKMTVFGIIYGISSFGLAARTALSRGEAQQMISGLFAQYPGLKSYIDRTLERVKAVGYVETLFGRRRYFRELQDGGVTGPRRSAFEREATNAGIQGTAADLIKLAMIRLEKALIEGGYQAKMLLQVHDELVLEVPEAERDAVAQLVCDTMTQVYPDLAVPLEVNVETGLNWDQLQRWHAPA</sequence>
<dbReference type="Gene3D" id="1.20.1060.10">
    <property type="entry name" value="Taq DNA Polymerase, Chain T, domain 4"/>
    <property type="match status" value="1"/>
</dbReference>
<evidence type="ECO:0000256" key="12">
    <source>
        <dbReference type="ARBA" id="ARBA00023125"/>
    </source>
</evidence>
<dbReference type="InterPro" id="IPR018320">
    <property type="entry name" value="DNA_polymerase_1"/>
</dbReference>
<dbReference type="PROSITE" id="PS00447">
    <property type="entry name" value="DNA_POLYMERASE_A"/>
    <property type="match status" value="1"/>
</dbReference>
<keyword evidence="10 16" id="KW-0269">Exonuclease</keyword>
<dbReference type="InterPro" id="IPR002562">
    <property type="entry name" value="3'-5'_exonuclease_dom"/>
</dbReference>
<dbReference type="InterPro" id="IPR036279">
    <property type="entry name" value="5-3_exonuclease_C_sf"/>
</dbReference>
<dbReference type="InterPro" id="IPR020045">
    <property type="entry name" value="DNA_polI_H3TH"/>
</dbReference>
<evidence type="ECO:0000256" key="5">
    <source>
        <dbReference type="ARBA" id="ARBA00022695"/>
    </source>
</evidence>
<reference evidence="20 21" key="1">
    <citation type="submission" date="2015-07" db="EMBL/GenBank/DDBJ databases">
        <title>Whole genome sequence of Herpetosiphon geysericola DSM 7119.</title>
        <authorList>
            <person name="Hemp J."/>
            <person name="Ward L.M."/>
            <person name="Pace L.A."/>
            <person name="Fischer W.W."/>
        </authorList>
    </citation>
    <scope>NUCLEOTIDE SEQUENCE [LARGE SCALE GENOMIC DNA]</scope>
    <source>
        <strain evidence="20 21">DSM 7119</strain>
    </source>
</reference>
<dbReference type="Gene3D" id="3.30.420.10">
    <property type="entry name" value="Ribonuclease H-like superfamily/Ribonuclease H"/>
    <property type="match status" value="1"/>
</dbReference>
<proteinExistence type="inferred from homology"/>
<dbReference type="SUPFAM" id="SSF56672">
    <property type="entry name" value="DNA/RNA polymerases"/>
    <property type="match status" value="1"/>
</dbReference>
<feature type="domain" description="3'-5' exonuclease" evidence="17">
    <location>
        <begin position="333"/>
        <end position="523"/>
    </location>
</feature>
<evidence type="ECO:0000256" key="2">
    <source>
        <dbReference type="ARBA" id="ARBA00012417"/>
    </source>
</evidence>
<dbReference type="SMART" id="SM00279">
    <property type="entry name" value="HhH2"/>
    <property type="match status" value="1"/>
</dbReference>
<protein>
    <recommendedName>
        <fullName evidence="3 15">DNA polymerase I</fullName>
        <ecNumber evidence="2 15">2.7.7.7</ecNumber>
    </recommendedName>
</protein>
<dbReference type="PRINTS" id="PR00868">
    <property type="entry name" value="DNAPOLI"/>
</dbReference>
<dbReference type="SUPFAM" id="SSF88723">
    <property type="entry name" value="PIN domain-like"/>
    <property type="match status" value="1"/>
</dbReference>
<comment type="similarity">
    <text evidence="1 16">Belongs to the DNA polymerase type-A family.</text>
</comment>
<dbReference type="SUPFAM" id="SSF47807">
    <property type="entry name" value="5' to 3' exonuclease, C-terminal subdomain"/>
    <property type="match status" value="1"/>
</dbReference>
<dbReference type="Proteomes" id="UP000050277">
    <property type="component" value="Unassembled WGS sequence"/>
</dbReference>
<keyword evidence="12 16" id="KW-0238">DNA-binding</keyword>
<evidence type="ECO:0000256" key="6">
    <source>
        <dbReference type="ARBA" id="ARBA00022705"/>
    </source>
</evidence>
<dbReference type="SMART" id="SM00474">
    <property type="entry name" value="35EXOc"/>
    <property type="match status" value="1"/>
</dbReference>
<dbReference type="GO" id="GO:0003677">
    <property type="term" value="F:DNA binding"/>
    <property type="evidence" value="ECO:0007669"/>
    <property type="project" value="UniProtKB-UniRule"/>
</dbReference>
<evidence type="ECO:0000256" key="1">
    <source>
        <dbReference type="ARBA" id="ARBA00007705"/>
    </source>
</evidence>
<evidence type="ECO:0000259" key="17">
    <source>
        <dbReference type="SMART" id="SM00474"/>
    </source>
</evidence>
<dbReference type="InterPro" id="IPR020046">
    <property type="entry name" value="5-3_exonucl_a-hlix_arch_N"/>
</dbReference>
<dbReference type="CDD" id="cd08637">
    <property type="entry name" value="DNA_pol_A_pol_I_C"/>
    <property type="match status" value="1"/>
</dbReference>
<evidence type="ECO:0000256" key="15">
    <source>
        <dbReference type="NCBIfam" id="TIGR00593"/>
    </source>
</evidence>
<comment type="caution">
    <text evidence="20">The sequence shown here is derived from an EMBL/GenBank/DDBJ whole genome shotgun (WGS) entry which is preliminary data.</text>
</comment>
<keyword evidence="6 16" id="KW-0235">DNA replication</keyword>
<dbReference type="OrthoDB" id="9806424at2"/>
<evidence type="ECO:0000256" key="16">
    <source>
        <dbReference type="RuleBase" id="RU004460"/>
    </source>
</evidence>
<keyword evidence="21" id="KW-1185">Reference proteome</keyword>
<evidence type="ECO:0000256" key="14">
    <source>
        <dbReference type="ARBA" id="ARBA00049244"/>
    </source>
</evidence>
<organism evidence="20 21">
    <name type="scientific">Herpetosiphon geysericola</name>
    <dbReference type="NCBI Taxonomy" id="70996"/>
    <lineage>
        <taxon>Bacteria</taxon>
        <taxon>Bacillati</taxon>
        <taxon>Chloroflexota</taxon>
        <taxon>Chloroflexia</taxon>
        <taxon>Herpetosiphonales</taxon>
        <taxon>Herpetosiphonaceae</taxon>
        <taxon>Herpetosiphon</taxon>
    </lineage>
</organism>
<dbReference type="GO" id="GO:0008408">
    <property type="term" value="F:3'-5' exonuclease activity"/>
    <property type="evidence" value="ECO:0007669"/>
    <property type="project" value="UniProtKB-UniRule"/>
</dbReference>
<keyword evidence="13 16" id="KW-0234">DNA repair</keyword>
<evidence type="ECO:0000256" key="8">
    <source>
        <dbReference type="ARBA" id="ARBA00022763"/>
    </source>
</evidence>
<dbReference type="Pfam" id="PF02739">
    <property type="entry name" value="5_3_exonuc_N"/>
    <property type="match status" value="1"/>
</dbReference>
<dbReference type="InterPro" id="IPR008918">
    <property type="entry name" value="HhH2"/>
</dbReference>
<evidence type="ECO:0000256" key="10">
    <source>
        <dbReference type="ARBA" id="ARBA00022839"/>
    </source>
</evidence>